<dbReference type="Proteomes" id="UP000294513">
    <property type="component" value="Unassembled WGS sequence"/>
</dbReference>
<protein>
    <submittedName>
        <fullName evidence="1">Uncharacterized protein</fullName>
    </submittedName>
</protein>
<accession>A0A4R5CEC7</accession>
<dbReference type="OrthoDB" id="9838812at2"/>
<organism evidence="1 2">
    <name type="scientific">Actinomadura rubrisoli</name>
    <dbReference type="NCBI Taxonomy" id="2530368"/>
    <lineage>
        <taxon>Bacteria</taxon>
        <taxon>Bacillati</taxon>
        <taxon>Actinomycetota</taxon>
        <taxon>Actinomycetes</taxon>
        <taxon>Streptosporangiales</taxon>
        <taxon>Thermomonosporaceae</taxon>
        <taxon>Actinomadura</taxon>
    </lineage>
</organism>
<gene>
    <name evidence="1" type="ORF">E1298_02700</name>
</gene>
<proteinExistence type="predicted"/>
<name>A0A4R5CEC7_9ACTN</name>
<comment type="caution">
    <text evidence="1">The sequence shown here is derived from an EMBL/GenBank/DDBJ whole genome shotgun (WGS) entry which is preliminary data.</text>
</comment>
<evidence type="ECO:0000313" key="2">
    <source>
        <dbReference type="Proteomes" id="UP000294513"/>
    </source>
</evidence>
<dbReference type="EMBL" id="SMKU01000005">
    <property type="protein sequence ID" value="TDD96700.1"/>
    <property type="molecule type" value="Genomic_DNA"/>
</dbReference>
<evidence type="ECO:0000313" key="1">
    <source>
        <dbReference type="EMBL" id="TDD96700.1"/>
    </source>
</evidence>
<sequence>MAVEKDPSGLVTRVPDIGQVASRSIPPEVAKGRYLAGPYNDPRGVQSFSWKVFDARQNRNLTLEVARKPSIAEAKVKAMYVRSAVAGAHVQEGRQVTDTGPAETIPNLADECLGFRISRKNAASAIPQDGGQKYSMSGRYLYCRFKNVNIVIDWEGLDYARPRTIDSGTGLNQAAADRDTRRLAQAIVGALR</sequence>
<dbReference type="AlphaFoldDB" id="A0A4R5CEC7"/>
<dbReference type="RefSeq" id="WP_131889116.1">
    <property type="nucleotide sequence ID" value="NZ_SMKU01000005.1"/>
</dbReference>
<keyword evidence="2" id="KW-1185">Reference proteome</keyword>
<reference evidence="1 2" key="1">
    <citation type="submission" date="2019-03" db="EMBL/GenBank/DDBJ databases">
        <title>Draft genome sequences of novel Actinobacteria.</title>
        <authorList>
            <person name="Sahin N."/>
            <person name="Ay H."/>
            <person name="Saygin H."/>
        </authorList>
    </citation>
    <scope>NUCLEOTIDE SEQUENCE [LARGE SCALE GENOMIC DNA]</scope>
    <source>
        <strain evidence="1 2">H3C3</strain>
    </source>
</reference>